<dbReference type="AlphaFoldDB" id="A0A8H4AQ35"/>
<name>A0A8H4AQ35_GIGMA</name>
<evidence type="ECO:0000256" key="1">
    <source>
        <dbReference type="SAM" id="Phobius"/>
    </source>
</evidence>
<sequence>MKRKHEWKFWVLLPLWRVENIIVRRIDFRVLSGGLFIGVFSHSLVIGFIGAFFGGLCRRVLANAFYKNAMLTTLALIGKYNIGYCYDEEKWRLKG</sequence>
<evidence type="ECO:0000313" key="2">
    <source>
        <dbReference type="EMBL" id="KAF0521386.1"/>
    </source>
</evidence>
<evidence type="ECO:0000313" key="3">
    <source>
        <dbReference type="Proteomes" id="UP000439903"/>
    </source>
</evidence>
<gene>
    <name evidence="2" type="ORF">F8M41_015829</name>
</gene>
<comment type="caution">
    <text evidence="2">The sequence shown here is derived from an EMBL/GenBank/DDBJ whole genome shotgun (WGS) entry which is preliminary data.</text>
</comment>
<keyword evidence="1" id="KW-0812">Transmembrane</keyword>
<keyword evidence="1" id="KW-1133">Transmembrane helix</keyword>
<feature type="transmembrane region" description="Helical" evidence="1">
    <location>
        <begin position="30"/>
        <end position="57"/>
    </location>
</feature>
<reference evidence="2 3" key="1">
    <citation type="journal article" date="2019" name="Environ. Microbiol.">
        <title>At the nexus of three kingdoms: the genome of the mycorrhizal fungus Gigaspora margarita provides insights into plant, endobacterial and fungal interactions.</title>
        <authorList>
            <person name="Venice F."/>
            <person name="Ghignone S."/>
            <person name="Salvioli di Fossalunga A."/>
            <person name="Amselem J."/>
            <person name="Novero M."/>
            <person name="Xianan X."/>
            <person name="Sedzielewska Toro K."/>
            <person name="Morin E."/>
            <person name="Lipzen A."/>
            <person name="Grigoriev I.V."/>
            <person name="Henrissat B."/>
            <person name="Martin F.M."/>
            <person name="Bonfante P."/>
        </authorList>
    </citation>
    <scope>NUCLEOTIDE SEQUENCE [LARGE SCALE GENOMIC DNA]</scope>
    <source>
        <strain evidence="2 3">BEG34</strain>
    </source>
</reference>
<accession>A0A8H4AQ35</accession>
<dbReference type="EMBL" id="WTPW01000336">
    <property type="protein sequence ID" value="KAF0521386.1"/>
    <property type="molecule type" value="Genomic_DNA"/>
</dbReference>
<dbReference type="OrthoDB" id="10560010at2759"/>
<organism evidence="2 3">
    <name type="scientific">Gigaspora margarita</name>
    <dbReference type="NCBI Taxonomy" id="4874"/>
    <lineage>
        <taxon>Eukaryota</taxon>
        <taxon>Fungi</taxon>
        <taxon>Fungi incertae sedis</taxon>
        <taxon>Mucoromycota</taxon>
        <taxon>Glomeromycotina</taxon>
        <taxon>Glomeromycetes</taxon>
        <taxon>Diversisporales</taxon>
        <taxon>Gigasporaceae</taxon>
        <taxon>Gigaspora</taxon>
    </lineage>
</organism>
<dbReference type="Proteomes" id="UP000439903">
    <property type="component" value="Unassembled WGS sequence"/>
</dbReference>
<keyword evidence="3" id="KW-1185">Reference proteome</keyword>
<keyword evidence="1" id="KW-0472">Membrane</keyword>
<proteinExistence type="predicted"/>
<protein>
    <submittedName>
        <fullName evidence="2">Uncharacterized protein</fullName>
    </submittedName>
</protein>